<dbReference type="EMBL" id="DRWN01000060">
    <property type="protein sequence ID" value="HHK68919.1"/>
    <property type="molecule type" value="Genomic_DNA"/>
</dbReference>
<gene>
    <name evidence="3" type="ORF">ENM11_07195</name>
</gene>
<dbReference type="Gene3D" id="3.40.50.720">
    <property type="entry name" value="NAD(P)-binding Rossmann-like Domain"/>
    <property type="match status" value="1"/>
</dbReference>
<dbReference type="GO" id="GO:0006571">
    <property type="term" value="P:tyrosine biosynthetic process"/>
    <property type="evidence" value="ECO:0007669"/>
    <property type="project" value="InterPro"/>
</dbReference>
<dbReference type="SUPFAM" id="SSF48179">
    <property type="entry name" value="6-phosphogluconate dehydrogenase C-terminal domain-like"/>
    <property type="match status" value="1"/>
</dbReference>
<protein>
    <submittedName>
        <fullName evidence="3">Prephenate dehydrogenase</fullName>
    </submittedName>
</protein>
<evidence type="ECO:0000259" key="2">
    <source>
        <dbReference type="PROSITE" id="PS51176"/>
    </source>
</evidence>
<dbReference type="Gene3D" id="1.10.3660.10">
    <property type="entry name" value="6-phosphogluconate dehydrogenase C-terminal like domain"/>
    <property type="match status" value="1"/>
</dbReference>
<proteinExistence type="predicted"/>
<dbReference type="PROSITE" id="PS51176">
    <property type="entry name" value="PDH_ADH"/>
    <property type="match status" value="1"/>
</dbReference>
<sequence>MAGSQAAVVGVGPMGLWMAQHLAKKGYSVKVYDINSAKTRMAAKRFTAAKSLDDAVSNASIAVVAVGSKNAGKTIRQILTRHHGKTIIDISSVKTPVIQPLRRTSPYSGLIVLTHPLFGPGAKKLEDKTVVVTPFRRPAEETVIARKIFSPCKIVSMSPDMHDRVMAYAMAVPRVLMLALLECWRRKKIDVLTTSQKALMLAASTILTEKPQVINEIVTQNPYTAEAVADIQNLIKNIRQKTSANILQTYRKLATQTTDLAKQYSRAYSIIEKVA</sequence>
<accession>A0A7C5LDJ5</accession>
<feature type="domain" description="Prephenate/arogenate dehydrogenase" evidence="2">
    <location>
        <begin position="4"/>
        <end position="272"/>
    </location>
</feature>
<evidence type="ECO:0000313" key="3">
    <source>
        <dbReference type="EMBL" id="HHK68919.1"/>
    </source>
</evidence>
<dbReference type="InterPro" id="IPR003099">
    <property type="entry name" value="Prephen_DH"/>
</dbReference>
<dbReference type="PANTHER" id="PTHR21363">
    <property type="entry name" value="PREPHENATE DEHYDROGENASE"/>
    <property type="match status" value="1"/>
</dbReference>
<dbReference type="PANTHER" id="PTHR21363:SF0">
    <property type="entry name" value="PREPHENATE DEHYDROGENASE [NADP(+)]"/>
    <property type="match status" value="1"/>
</dbReference>
<dbReference type="SUPFAM" id="SSF51735">
    <property type="entry name" value="NAD(P)-binding Rossmann-fold domains"/>
    <property type="match status" value="1"/>
</dbReference>
<dbReference type="GO" id="GO:0004665">
    <property type="term" value="F:prephenate dehydrogenase (NADP+) activity"/>
    <property type="evidence" value="ECO:0007669"/>
    <property type="project" value="InterPro"/>
</dbReference>
<dbReference type="InterPro" id="IPR050812">
    <property type="entry name" value="Preph/Arog_dehydrog"/>
</dbReference>
<dbReference type="Pfam" id="PF03446">
    <property type="entry name" value="NAD_binding_2"/>
    <property type="match status" value="1"/>
</dbReference>
<dbReference type="InterPro" id="IPR008927">
    <property type="entry name" value="6-PGluconate_DH-like_C_sf"/>
</dbReference>
<dbReference type="GO" id="GO:0070403">
    <property type="term" value="F:NAD+ binding"/>
    <property type="evidence" value="ECO:0007669"/>
    <property type="project" value="TreeGrafter"/>
</dbReference>
<evidence type="ECO:0000256" key="1">
    <source>
        <dbReference type="ARBA" id="ARBA00023002"/>
    </source>
</evidence>
<comment type="caution">
    <text evidence="3">The sequence shown here is derived from an EMBL/GenBank/DDBJ whole genome shotgun (WGS) entry which is preliminary data.</text>
</comment>
<dbReference type="InterPro" id="IPR006115">
    <property type="entry name" value="6PGDH_NADP-bd"/>
</dbReference>
<dbReference type="GO" id="GO:0050661">
    <property type="term" value="F:NADP binding"/>
    <property type="evidence" value="ECO:0007669"/>
    <property type="project" value="InterPro"/>
</dbReference>
<dbReference type="AlphaFoldDB" id="A0A7C5LDJ5"/>
<keyword evidence="1" id="KW-0560">Oxidoreductase</keyword>
<dbReference type="InterPro" id="IPR036291">
    <property type="entry name" value="NAD(P)-bd_dom_sf"/>
</dbReference>
<name>A0A7C5LDJ5_CALS0</name>
<dbReference type="GO" id="GO:0008977">
    <property type="term" value="F:prephenate dehydrogenase (NAD+) activity"/>
    <property type="evidence" value="ECO:0007669"/>
    <property type="project" value="InterPro"/>
</dbReference>
<organism evidence="3">
    <name type="scientific">Caldiarchaeum subterraneum</name>
    <dbReference type="NCBI Taxonomy" id="311458"/>
    <lineage>
        <taxon>Archaea</taxon>
        <taxon>Nitrososphaerota</taxon>
        <taxon>Candidatus Caldarchaeales</taxon>
        <taxon>Candidatus Caldarchaeaceae</taxon>
        <taxon>Candidatus Caldarchaeum</taxon>
    </lineage>
</organism>
<reference evidence="3" key="1">
    <citation type="journal article" date="2020" name="mSystems">
        <title>Genome- and Community-Level Interaction Insights into Carbon Utilization and Element Cycling Functions of Hydrothermarchaeota in Hydrothermal Sediment.</title>
        <authorList>
            <person name="Zhou Z."/>
            <person name="Liu Y."/>
            <person name="Xu W."/>
            <person name="Pan J."/>
            <person name="Luo Z.H."/>
            <person name="Li M."/>
        </authorList>
    </citation>
    <scope>NUCLEOTIDE SEQUENCE [LARGE SCALE GENOMIC DNA]</scope>
    <source>
        <strain evidence="3">SpSt-1056</strain>
    </source>
</reference>